<proteinExistence type="predicted"/>
<reference evidence="1" key="1">
    <citation type="submission" date="2023-04" db="EMBL/GenBank/DDBJ databases">
        <title>Ambrosiozyma monospora NBRC 10751.</title>
        <authorList>
            <person name="Ichikawa N."/>
            <person name="Sato H."/>
            <person name="Tonouchi N."/>
        </authorList>
    </citation>
    <scope>NUCLEOTIDE SEQUENCE</scope>
    <source>
        <strain evidence="1">NBRC 10751</strain>
    </source>
</reference>
<comment type="caution">
    <text evidence="1">The sequence shown here is derived from an EMBL/GenBank/DDBJ whole genome shotgun (WGS) entry which is preliminary data.</text>
</comment>
<evidence type="ECO:0000313" key="2">
    <source>
        <dbReference type="Proteomes" id="UP001165064"/>
    </source>
</evidence>
<evidence type="ECO:0000313" key="1">
    <source>
        <dbReference type="EMBL" id="GME99869.1"/>
    </source>
</evidence>
<dbReference type="Proteomes" id="UP001165064">
    <property type="component" value="Unassembled WGS sequence"/>
</dbReference>
<protein>
    <submittedName>
        <fullName evidence="1">Unnamed protein product</fullName>
    </submittedName>
</protein>
<sequence length="228" mass="23634">MRPILKMISLQLCLRVSCFGGLIERRCFDFGSLAIFGSSGSSSSGSSRSSSNGSSGSVAVNAYGSGLKTFILEVVGVENIGLDEFGLIGKAPTRRRGHGRSVSVGVIPTSTLSTVGNAGHHHQGQGHSRSSSVGVINTKISKSVHQGHTRSSSVGTATLSTTGLGSVHQGSVSGIGGVKLLLPEIPTTLNKCIIRAKLPWYQLSVGGVAFEKLPLSVTSKIFEEVLVD</sequence>
<keyword evidence="2" id="KW-1185">Reference proteome</keyword>
<name>A0ACB5U2P1_AMBMO</name>
<gene>
    <name evidence="1" type="ORF">Amon02_001085000</name>
</gene>
<organism evidence="1 2">
    <name type="scientific">Ambrosiozyma monospora</name>
    <name type="common">Yeast</name>
    <name type="synonym">Endomycopsis monosporus</name>
    <dbReference type="NCBI Taxonomy" id="43982"/>
    <lineage>
        <taxon>Eukaryota</taxon>
        <taxon>Fungi</taxon>
        <taxon>Dikarya</taxon>
        <taxon>Ascomycota</taxon>
        <taxon>Saccharomycotina</taxon>
        <taxon>Pichiomycetes</taxon>
        <taxon>Pichiales</taxon>
        <taxon>Pichiaceae</taxon>
        <taxon>Ambrosiozyma</taxon>
    </lineage>
</organism>
<dbReference type="EMBL" id="BSXS01011175">
    <property type="protein sequence ID" value="GME99869.1"/>
    <property type="molecule type" value="Genomic_DNA"/>
</dbReference>
<accession>A0ACB5U2P1</accession>